<dbReference type="Gene3D" id="3.40.50.2300">
    <property type="match status" value="1"/>
</dbReference>
<reference evidence="1" key="1">
    <citation type="journal article" date="2014" name="Int. J. Syst. Evol. Microbiol.">
        <title>Complete genome sequence of Corynebacterium casei LMG S-19264T (=DSM 44701T), isolated from a smear-ripened cheese.</title>
        <authorList>
            <consortium name="US DOE Joint Genome Institute (JGI-PGF)"/>
            <person name="Walter F."/>
            <person name="Albersmeier A."/>
            <person name="Kalinowski J."/>
            <person name="Ruckert C."/>
        </authorList>
    </citation>
    <scope>NUCLEOTIDE SEQUENCE</scope>
    <source>
        <strain evidence="1">KCTC 42650</strain>
    </source>
</reference>
<protein>
    <recommendedName>
        <fullName evidence="3">Response regulatory domain-containing protein</fullName>
    </recommendedName>
</protein>
<accession>A0A8J3H223</accession>
<evidence type="ECO:0000313" key="1">
    <source>
        <dbReference type="EMBL" id="GHF66715.1"/>
    </source>
</evidence>
<gene>
    <name evidence="1" type="ORF">GCM10017056_42440</name>
</gene>
<comment type="caution">
    <text evidence="1">The sequence shown here is derived from an EMBL/GenBank/DDBJ whole genome shotgun (WGS) entry which is preliminary data.</text>
</comment>
<dbReference type="AlphaFoldDB" id="A0A8J3H223"/>
<dbReference type="RefSeq" id="WP_189682131.1">
    <property type="nucleotide sequence ID" value="NZ_BNCJ01000018.1"/>
</dbReference>
<sequence length="128" mass="14458">MTVPRSQKPWIIAAIHDAVVGLDIESAFLDAGFDFLHYRPGQRSAAILDSLRNCRLVLIDPDVGWPHLLPLARRARQHDVPAMVFVYDENDRTLPEELADAMRLAKPFDTEKLIEDLSAVWGAERLQA</sequence>
<organism evidence="1 2">
    <name type="scientific">Seohaeicola zhoushanensis</name>
    <dbReference type="NCBI Taxonomy" id="1569283"/>
    <lineage>
        <taxon>Bacteria</taxon>
        <taxon>Pseudomonadati</taxon>
        <taxon>Pseudomonadota</taxon>
        <taxon>Alphaproteobacteria</taxon>
        <taxon>Rhodobacterales</taxon>
        <taxon>Roseobacteraceae</taxon>
        <taxon>Seohaeicola</taxon>
    </lineage>
</organism>
<dbReference type="EMBL" id="BNCJ01000018">
    <property type="protein sequence ID" value="GHF66715.1"/>
    <property type="molecule type" value="Genomic_DNA"/>
</dbReference>
<name>A0A8J3H223_9RHOB</name>
<evidence type="ECO:0008006" key="3">
    <source>
        <dbReference type="Google" id="ProtNLM"/>
    </source>
</evidence>
<dbReference type="Proteomes" id="UP000626220">
    <property type="component" value="Unassembled WGS sequence"/>
</dbReference>
<evidence type="ECO:0000313" key="2">
    <source>
        <dbReference type="Proteomes" id="UP000626220"/>
    </source>
</evidence>
<reference evidence="1" key="2">
    <citation type="submission" date="2020-09" db="EMBL/GenBank/DDBJ databases">
        <authorList>
            <person name="Sun Q."/>
            <person name="Kim S."/>
        </authorList>
    </citation>
    <scope>NUCLEOTIDE SEQUENCE</scope>
    <source>
        <strain evidence="1">KCTC 42650</strain>
    </source>
</reference>
<proteinExistence type="predicted"/>
<keyword evidence="2" id="KW-1185">Reference proteome</keyword>